<feature type="transmembrane region" description="Helical" evidence="10">
    <location>
        <begin position="246"/>
        <end position="277"/>
    </location>
</feature>
<evidence type="ECO:0000256" key="8">
    <source>
        <dbReference type="ARBA" id="ARBA00023136"/>
    </source>
</evidence>
<dbReference type="InterPro" id="IPR013657">
    <property type="entry name" value="SCL35B1-4/HUT1"/>
</dbReference>
<dbReference type="SUPFAM" id="SSF103481">
    <property type="entry name" value="Multidrug resistance efflux transporter EmrE"/>
    <property type="match status" value="1"/>
</dbReference>
<evidence type="ECO:0000313" key="12">
    <source>
        <dbReference type="Proteomes" id="UP000774326"/>
    </source>
</evidence>
<evidence type="ECO:0000256" key="10">
    <source>
        <dbReference type="SAM" id="Phobius"/>
    </source>
</evidence>
<feature type="transmembrane region" description="Helical" evidence="10">
    <location>
        <begin position="6"/>
        <end position="25"/>
    </location>
</feature>
<dbReference type="GO" id="GO:0005460">
    <property type="term" value="F:UDP-glucose transmembrane transporter activity"/>
    <property type="evidence" value="ECO:0007669"/>
    <property type="project" value="TreeGrafter"/>
</dbReference>
<feature type="transmembrane region" description="Helical" evidence="10">
    <location>
        <begin position="206"/>
        <end position="225"/>
    </location>
</feature>
<dbReference type="EMBL" id="JAEUBG010002687">
    <property type="protein sequence ID" value="KAH3684158.1"/>
    <property type="molecule type" value="Genomic_DNA"/>
</dbReference>
<keyword evidence="6" id="KW-0256">Endoplasmic reticulum</keyword>
<evidence type="ECO:0000256" key="3">
    <source>
        <dbReference type="ARBA" id="ARBA00022448"/>
    </source>
</evidence>
<evidence type="ECO:0000256" key="4">
    <source>
        <dbReference type="ARBA" id="ARBA00022597"/>
    </source>
</evidence>
<comment type="similarity">
    <text evidence="2">Belongs to the nucleotide-sugar transporter family. SLC35B subfamily.</text>
</comment>
<comment type="caution">
    <text evidence="11">The sequence shown here is derived from an EMBL/GenBank/DDBJ whole genome shotgun (WGS) entry which is preliminary data.</text>
</comment>
<reference evidence="11" key="2">
    <citation type="submission" date="2021-01" db="EMBL/GenBank/DDBJ databases">
        <authorList>
            <person name="Schikora-Tamarit M.A."/>
        </authorList>
    </citation>
    <scope>NUCLEOTIDE SEQUENCE</scope>
    <source>
        <strain evidence="11">CBS2887</strain>
    </source>
</reference>
<dbReference type="PANTHER" id="PTHR10778:SF10">
    <property type="entry name" value="SOLUTE CARRIER FAMILY 35 MEMBER B1"/>
    <property type="match status" value="1"/>
</dbReference>
<gene>
    <name evidence="11" type="ORF">WICPIJ_004888</name>
</gene>
<reference evidence="11" key="1">
    <citation type="journal article" date="2021" name="Open Biol.">
        <title>Shared evolutionary footprints suggest mitochondrial oxidative damage underlies multiple complex I losses in fungi.</title>
        <authorList>
            <person name="Schikora-Tamarit M.A."/>
            <person name="Marcet-Houben M."/>
            <person name="Nosek J."/>
            <person name="Gabaldon T."/>
        </authorList>
    </citation>
    <scope>NUCLEOTIDE SEQUENCE</scope>
    <source>
        <strain evidence="11">CBS2887</strain>
    </source>
</reference>
<dbReference type="InterPro" id="IPR037185">
    <property type="entry name" value="EmrE-like"/>
</dbReference>
<keyword evidence="7 10" id="KW-1133">Transmembrane helix</keyword>
<feature type="transmembrane region" description="Helical" evidence="10">
    <location>
        <begin position="297"/>
        <end position="316"/>
    </location>
</feature>
<evidence type="ECO:0000256" key="5">
    <source>
        <dbReference type="ARBA" id="ARBA00022692"/>
    </source>
</evidence>
<dbReference type="OrthoDB" id="1601at2759"/>
<dbReference type="GO" id="GO:0005459">
    <property type="term" value="F:UDP-galactose transmembrane transporter activity"/>
    <property type="evidence" value="ECO:0007669"/>
    <property type="project" value="TreeGrafter"/>
</dbReference>
<proteinExistence type="inferred from homology"/>
<dbReference type="AlphaFoldDB" id="A0A9P8Q4X7"/>
<evidence type="ECO:0000256" key="2">
    <source>
        <dbReference type="ARBA" id="ARBA00010694"/>
    </source>
</evidence>
<feature type="transmembrane region" description="Helical" evidence="10">
    <location>
        <begin position="45"/>
        <end position="64"/>
    </location>
</feature>
<evidence type="ECO:0000256" key="7">
    <source>
        <dbReference type="ARBA" id="ARBA00022989"/>
    </source>
</evidence>
<dbReference type="Proteomes" id="UP000774326">
    <property type="component" value="Unassembled WGS sequence"/>
</dbReference>
<evidence type="ECO:0000256" key="9">
    <source>
        <dbReference type="ARBA" id="ARBA00041103"/>
    </source>
</evidence>
<feature type="transmembrane region" description="Helical" evidence="10">
    <location>
        <begin position="135"/>
        <end position="154"/>
    </location>
</feature>
<dbReference type="PANTHER" id="PTHR10778">
    <property type="entry name" value="SOLUTE CARRIER FAMILY 35 MEMBER B"/>
    <property type="match status" value="1"/>
</dbReference>
<keyword evidence="5 10" id="KW-0812">Transmembrane</keyword>
<dbReference type="Pfam" id="PF08449">
    <property type="entry name" value="UAA"/>
    <property type="match status" value="1"/>
</dbReference>
<keyword evidence="8 10" id="KW-0472">Membrane</keyword>
<organism evidence="11 12">
    <name type="scientific">Wickerhamomyces pijperi</name>
    <name type="common">Yeast</name>
    <name type="synonym">Pichia pijperi</name>
    <dbReference type="NCBI Taxonomy" id="599730"/>
    <lineage>
        <taxon>Eukaryota</taxon>
        <taxon>Fungi</taxon>
        <taxon>Dikarya</taxon>
        <taxon>Ascomycota</taxon>
        <taxon>Saccharomycotina</taxon>
        <taxon>Saccharomycetes</taxon>
        <taxon>Phaffomycetales</taxon>
        <taxon>Wickerhamomycetaceae</taxon>
        <taxon>Wickerhamomyces</taxon>
    </lineage>
</organism>
<name>A0A9P8Q4X7_WICPI</name>
<sequence length="331" mass="36762">MKSQITSLLICVTGIYISFLTWGILQEQITKQTFADSQHFHYPLFMNLVQSLLCTIVGYIYLLITGSPTDESTSLFNWTLFKSLLIVAITQSLSSPLGLTSVEYVDYLLYTLAKSCKLIPVMMVSILWYGTKFPLYKYAVAGTVTLGVVAFTLCGKKKQSMNSTGTSWNTLIGLLLLGSSLFLDGLTNATQDQLFKKHKKLSGVHLMIYLNFVSLGLTFVYSTIFTSQLTGSMAFIHSHPIILKEIILYGLCGAVGQLFIFYTLAKFGSIVLITVTVTRKMISMLLSVFLFGHNLTLGQWCGLGLVFGGIGFEAWYKLNSGKQPVQEKKQK</sequence>
<keyword evidence="4" id="KW-0762">Sugar transport</keyword>
<protein>
    <recommendedName>
        <fullName evidence="9">UDP-galactose transporter homolog 1</fullName>
    </recommendedName>
</protein>
<dbReference type="GO" id="GO:0005789">
    <property type="term" value="C:endoplasmic reticulum membrane"/>
    <property type="evidence" value="ECO:0007669"/>
    <property type="project" value="UniProtKB-SubCell"/>
</dbReference>
<keyword evidence="3" id="KW-0813">Transport</keyword>
<accession>A0A9P8Q4X7</accession>
<evidence type="ECO:0000313" key="11">
    <source>
        <dbReference type="EMBL" id="KAH3684158.1"/>
    </source>
</evidence>
<evidence type="ECO:0000256" key="1">
    <source>
        <dbReference type="ARBA" id="ARBA00004477"/>
    </source>
</evidence>
<feature type="transmembrane region" description="Helical" evidence="10">
    <location>
        <begin position="76"/>
        <end position="95"/>
    </location>
</feature>
<dbReference type="GO" id="GO:0000139">
    <property type="term" value="C:Golgi membrane"/>
    <property type="evidence" value="ECO:0007669"/>
    <property type="project" value="TreeGrafter"/>
</dbReference>
<feature type="transmembrane region" description="Helical" evidence="10">
    <location>
        <begin position="166"/>
        <end position="186"/>
    </location>
</feature>
<evidence type="ECO:0000256" key="6">
    <source>
        <dbReference type="ARBA" id="ARBA00022824"/>
    </source>
</evidence>
<keyword evidence="12" id="KW-1185">Reference proteome</keyword>
<feature type="transmembrane region" description="Helical" evidence="10">
    <location>
        <begin position="107"/>
        <end position="129"/>
    </location>
</feature>
<comment type="subcellular location">
    <subcellularLocation>
        <location evidence="1">Endoplasmic reticulum membrane</location>
        <topology evidence="1">Multi-pass membrane protein</topology>
    </subcellularLocation>
</comment>